<organism evidence="12 13">
    <name type="scientific">Musa troglodytarum</name>
    <name type="common">fe'i banana</name>
    <dbReference type="NCBI Taxonomy" id="320322"/>
    <lineage>
        <taxon>Eukaryota</taxon>
        <taxon>Viridiplantae</taxon>
        <taxon>Streptophyta</taxon>
        <taxon>Embryophyta</taxon>
        <taxon>Tracheophyta</taxon>
        <taxon>Spermatophyta</taxon>
        <taxon>Magnoliopsida</taxon>
        <taxon>Liliopsida</taxon>
        <taxon>Zingiberales</taxon>
        <taxon>Musaceae</taxon>
        <taxon>Musa</taxon>
    </lineage>
</organism>
<evidence type="ECO:0000256" key="1">
    <source>
        <dbReference type="ARBA" id="ARBA00003182"/>
    </source>
</evidence>
<evidence type="ECO:0000256" key="6">
    <source>
        <dbReference type="ARBA" id="ARBA00023163"/>
    </source>
</evidence>
<keyword evidence="4 9" id="KW-0805">Transcription regulation</keyword>
<dbReference type="EMBL" id="CP097506">
    <property type="protein sequence ID" value="URD98206.1"/>
    <property type="molecule type" value="Genomic_DNA"/>
</dbReference>
<evidence type="ECO:0000313" key="13">
    <source>
        <dbReference type="Proteomes" id="UP001055439"/>
    </source>
</evidence>
<dbReference type="AlphaFoldDB" id="A0A9E7JZQ3"/>
<keyword evidence="6 9" id="KW-0804">Transcription</keyword>
<sequence length="713" mass="78753">MGIDLNTIEEEEEEPEQHPAYHAASPPSATPVDRALQVTPVCLELWHACAGPRIWLPKKGSLVVYFPQGHIEHLGDNGGRRGGVCGRDVPPHVFCRVVDVKLHADAATDEVYAQLSLLAESEEFELRMKRGEVEGNEEGEDVECISRSSIPHMFCKTLTASDTSTHGGFSVPRRAAEDCFPPLDYKLQRPSQELSAKDLHGTEWTFRHIYRGQPRRHLLTTGWSAFVNRKKLISGDAVLFLRGNDGELRLGVRRAAQFKSGSPVSAHPSGNMNLATLTIIANSVSTRRVFHIYYNPRATSSKFIVPYWKFFKSFNHLISVGMRFRMTYESDDATERRSTGLITGISDMDPIRWPRSKWRCLSVNWDNDVDANQQKRISPWEIEPIGPVTGSGSSTTAGLKRAKITLPSVNVDFPIPKGNGCPDSRESASFHEVLQGQEVTRLTPPICVGVAASHFSENSEIKGKSADANNSIVGEFIPGSRVRIPHGKSDFSFNCTGFSESVGFQKVLQGQEVFSKVPPFLGAGCDAHGRYGVYGLFDGLHAYHTPSRLPAASLGYVTLVQQSLPSIQEFPPSSVLMFQEASSKNLLFQPMHSMKCQDRGDNECYSAKLDGSKTKTLHREEANSPFWPPTGCHFTNQQHKMVNVYAPVLAGKSDMENEKSASRKGCRLFGFSLTEKIPVTNLVDPPPPVSQTKTDGKADIAFSTSMPQMCPLC</sequence>
<evidence type="ECO:0000256" key="9">
    <source>
        <dbReference type="RuleBase" id="RU004561"/>
    </source>
</evidence>
<dbReference type="Proteomes" id="UP001055439">
    <property type="component" value="Chromosome 4"/>
</dbReference>
<dbReference type="GO" id="GO:0009734">
    <property type="term" value="P:auxin-activated signaling pathway"/>
    <property type="evidence" value="ECO:0007669"/>
    <property type="project" value="UniProtKB-KW"/>
</dbReference>
<comment type="function">
    <text evidence="1 9">Auxin response factors (ARFs) are transcriptional factors that bind specifically to the DNA sequence 5'-TGTCTC-3' found in the auxin-responsive promoter elements (AuxREs).</text>
</comment>
<keyword evidence="8 9" id="KW-0927">Auxin signaling pathway</keyword>
<dbReference type="InterPro" id="IPR044835">
    <property type="entry name" value="ARF_plant"/>
</dbReference>
<proteinExistence type="inferred from homology"/>
<evidence type="ECO:0000256" key="10">
    <source>
        <dbReference type="SAM" id="MobiDB-lite"/>
    </source>
</evidence>
<dbReference type="InterPro" id="IPR003340">
    <property type="entry name" value="B3_DNA-bd"/>
</dbReference>
<dbReference type="PANTHER" id="PTHR31384:SF5">
    <property type="entry name" value="AUXIN RESPONSE FACTOR 3"/>
    <property type="match status" value="1"/>
</dbReference>
<dbReference type="SUPFAM" id="SSF101936">
    <property type="entry name" value="DNA-binding pseudobarrel domain"/>
    <property type="match status" value="1"/>
</dbReference>
<dbReference type="InterPro" id="IPR015300">
    <property type="entry name" value="DNA-bd_pseudobarrel_sf"/>
</dbReference>
<name>A0A9E7JZQ3_9LILI</name>
<feature type="domain" description="TF-B3" evidence="11">
    <location>
        <begin position="154"/>
        <end position="256"/>
    </location>
</feature>
<dbReference type="OrthoDB" id="624437at2759"/>
<dbReference type="Gene3D" id="2.40.330.10">
    <property type="entry name" value="DNA-binding pseudobarrel domain"/>
    <property type="match status" value="1"/>
</dbReference>
<accession>A0A9E7JZQ3</accession>
<dbReference type="GO" id="GO:0006355">
    <property type="term" value="P:regulation of DNA-templated transcription"/>
    <property type="evidence" value="ECO:0007669"/>
    <property type="project" value="InterPro"/>
</dbReference>
<dbReference type="GO" id="GO:0005634">
    <property type="term" value="C:nucleus"/>
    <property type="evidence" value="ECO:0007669"/>
    <property type="project" value="UniProtKB-SubCell"/>
</dbReference>
<comment type="subcellular location">
    <subcellularLocation>
        <location evidence="2 9">Nucleus</location>
    </subcellularLocation>
</comment>
<dbReference type="FunFam" id="2.30.30.1040:FF:000001">
    <property type="entry name" value="Auxin response factor"/>
    <property type="match status" value="1"/>
</dbReference>
<evidence type="ECO:0000256" key="7">
    <source>
        <dbReference type="ARBA" id="ARBA00023242"/>
    </source>
</evidence>
<evidence type="ECO:0000256" key="3">
    <source>
        <dbReference type="ARBA" id="ARBA00007853"/>
    </source>
</evidence>
<evidence type="ECO:0000256" key="2">
    <source>
        <dbReference type="ARBA" id="ARBA00004123"/>
    </source>
</evidence>
<comment type="similarity">
    <text evidence="3 9">Belongs to the ARF family.</text>
</comment>
<dbReference type="FunFam" id="2.40.330.10:FF:000001">
    <property type="entry name" value="Auxin response factor"/>
    <property type="match status" value="1"/>
</dbReference>
<dbReference type="Pfam" id="PF06507">
    <property type="entry name" value="ARF_AD"/>
    <property type="match status" value="1"/>
</dbReference>
<evidence type="ECO:0000256" key="8">
    <source>
        <dbReference type="ARBA" id="ARBA00023294"/>
    </source>
</evidence>
<feature type="compositionally biased region" description="Low complexity" evidence="10">
    <location>
        <begin position="18"/>
        <end position="29"/>
    </location>
</feature>
<keyword evidence="13" id="KW-1185">Reference proteome</keyword>
<dbReference type="SMART" id="SM01019">
    <property type="entry name" value="B3"/>
    <property type="match status" value="1"/>
</dbReference>
<reference evidence="12" key="1">
    <citation type="submission" date="2022-05" db="EMBL/GenBank/DDBJ databases">
        <title>The Musa troglodytarum L. genome provides insights into the mechanism of non-climacteric behaviour and enrichment of carotenoids.</title>
        <authorList>
            <person name="Wang J."/>
        </authorList>
    </citation>
    <scope>NUCLEOTIDE SEQUENCE</scope>
    <source>
        <tissue evidence="12">Leaf</tissue>
    </source>
</reference>
<evidence type="ECO:0000259" key="11">
    <source>
        <dbReference type="PROSITE" id="PS50863"/>
    </source>
</evidence>
<dbReference type="InterPro" id="IPR010525">
    <property type="entry name" value="ARF_dom"/>
</dbReference>
<dbReference type="PROSITE" id="PS50863">
    <property type="entry name" value="B3"/>
    <property type="match status" value="1"/>
</dbReference>
<evidence type="ECO:0000256" key="5">
    <source>
        <dbReference type="ARBA" id="ARBA00023125"/>
    </source>
</evidence>
<feature type="region of interest" description="Disordered" evidence="10">
    <location>
        <begin position="1"/>
        <end position="29"/>
    </location>
</feature>
<dbReference type="PANTHER" id="PTHR31384">
    <property type="entry name" value="AUXIN RESPONSE FACTOR 4-RELATED"/>
    <property type="match status" value="1"/>
</dbReference>
<keyword evidence="7 9" id="KW-0539">Nucleus</keyword>
<protein>
    <recommendedName>
        <fullName evidence="9">Auxin response factor</fullName>
    </recommendedName>
</protein>
<evidence type="ECO:0000256" key="4">
    <source>
        <dbReference type="ARBA" id="ARBA00023015"/>
    </source>
</evidence>
<gene>
    <name evidence="12" type="ORF">MUK42_32080</name>
</gene>
<comment type="subunit">
    <text evidence="9">Homodimers and heterodimers.</text>
</comment>
<evidence type="ECO:0000313" key="12">
    <source>
        <dbReference type="EMBL" id="URD98206.1"/>
    </source>
</evidence>
<dbReference type="GO" id="GO:0003677">
    <property type="term" value="F:DNA binding"/>
    <property type="evidence" value="ECO:0007669"/>
    <property type="project" value="UniProtKB-KW"/>
</dbReference>
<dbReference type="Gene3D" id="2.30.30.1040">
    <property type="match status" value="1"/>
</dbReference>
<dbReference type="CDD" id="cd10017">
    <property type="entry name" value="B3_DNA"/>
    <property type="match status" value="1"/>
</dbReference>
<keyword evidence="5 9" id="KW-0238">DNA-binding</keyword>
<dbReference type="Pfam" id="PF02362">
    <property type="entry name" value="B3"/>
    <property type="match status" value="1"/>
</dbReference>